<gene>
    <name evidence="1" type="ORF">OH76DRAFT_937115</name>
</gene>
<dbReference type="Proteomes" id="UP000256964">
    <property type="component" value="Unassembled WGS sequence"/>
</dbReference>
<dbReference type="AlphaFoldDB" id="A0A371CZD1"/>
<sequence length="163" mass="17397">MCASGEWQAMAMARCGLWPRTYVPPRELGDGRRAGVHVCCSHAQNISCSACCSCASPSMPFASLSPRAGIGTLAALGSLNGPPFPLARSYPPLRSVLLYEGVLVGARRYNGCTPLEWSFGTTRLSLRPSFVSGRLAPSPFPERDSPSWDVTVLSSDLNPLLVP</sequence>
<evidence type="ECO:0000313" key="1">
    <source>
        <dbReference type="EMBL" id="RDX45641.1"/>
    </source>
</evidence>
<protein>
    <submittedName>
        <fullName evidence="1">Uncharacterized protein</fullName>
    </submittedName>
</protein>
<reference evidence="1 2" key="1">
    <citation type="journal article" date="2018" name="Biotechnol. Biofuels">
        <title>Integrative visual omics of the white-rot fungus Polyporus brumalis exposes the biotechnological potential of its oxidative enzymes for delignifying raw plant biomass.</title>
        <authorList>
            <person name="Miyauchi S."/>
            <person name="Rancon A."/>
            <person name="Drula E."/>
            <person name="Hage H."/>
            <person name="Chaduli D."/>
            <person name="Favel A."/>
            <person name="Grisel S."/>
            <person name="Henrissat B."/>
            <person name="Herpoel-Gimbert I."/>
            <person name="Ruiz-Duenas F.J."/>
            <person name="Chevret D."/>
            <person name="Hainaut M."/>
            <person name="Lin J."/>
            <person name="Wang M."/>
            <person name="Pangilinan J."/>
            <person name="Lipzen A."/>
            <person name="Lesage-Meessen L."/>
            <person name="Navarro D."/>
            <person name="Riley R."/>
            <person name="Grigoriev I.V."/>
            <person name="Zhou S."/>
            <person name="Raouche S."/>
            <person name="Rosso M.N."/>
        </authorList>
    </citation>
    <scope>NUCLEOTIDE SEQUENCE [LARGE SCALE GENOMIC DNA]</scope>
    <source>
        <strain evidence="1 2">BRFM 1820</strain>
    </source>
</reference>
<proteinExistence type="predicted"/>
<organism evidence="1 2">
    <name type="scientific">Lentinus brumalis</name>
    <dbReference type="NCBI Taxonomy" id="2498619"/>
    <lineage>
        <taxon>Eukaryota</taxon>
        <taxon>Fungi</taxon>
        <taxon>Dikarya</taxon>
        <taxon>Basidiomycota</taxon>
        <taxon>Agaricomycotina</taxon>
        <taxon>Agaricomycetes</taxon>
        <taxon>Polyporales</taxon>
        <taxon>Polyporaceae</taxon>
        <taxon>Lentinus</taxon>
    </lineage>
</organism>
<name>A0A371CZD1_9APHY</name>
<dbReference type="EMBL" id="KZ857435">
    <property type="protein sequence ID" value="RDX45641.1"/>
    <property type="molecule type" value="Genomic_DNA"/>
</dbReference>
<keyword evidence="2" id="KW-1185">Reference proteome</keyword>
<evidence type="ECO:0000313" key="2">
    <source>
        <dbReference type="Proteomes" id="UP000256964"/>
    </source>
</evidence>
<accession>A0A371CZD1</accession>